<dbReference type="GO" id="GO:0006799">
    <property type="term" value="P:polyphosphate biosynthetic process"/>
    <property type="evidence" value="ECO:0007669"/>
    <property type="project" value="UniProtKB-ARBA"/>
</dbReference>
<sequence>MEFRGRPLRHEYKYYLHPHEYLSIRQRVSALLPLDPYSQSPEGYGIRSLYFDSPVDYALYDKVNGVFSREKFRIRIYNGSDHTIKLERKSKFGDYVHKESAPLTRAQYDAILQGDYSAVDGSTSSLIREFYLALAHKGYRPITIVDYLREAYVYDHGDVRITFDKRLVAGVNSIDLFYPGLILKETLDPAQTILEMKYNNFLAEDIRFAASPTLSNRSTISKYVICREANMLHFKR</sequence>
<dbReference type="InterPro" id="IPR042267">
    <property type="entry name" value="VTC_sf"/>
</dbReference>
<keyword evidence="3" id="KW-1185">Reference proteome</keyword>
<protein>
    <recommendedName>
        <fullName evidence="1">VTC domain-containing protein</fullName>
    </recommendedName>
</protein>
<dbReference type="Proteomes" id="UP000029734">
    <property type="component" value="Unassembled WGS sequence"/>
</dbReference>
<evidence type="ECO:0000313" key="2">
    <source>
        <dbReference type="EMBL" id="KGE20119.1"/>
    </source>
</evidence>
<evidence type="ECO:0000259" key="1">
    <source>
        <dbReference type="Pfam" id="PF09359"/>
    </source>
</evidence>
<feature type="domain" description="VTC" evidence="1">
    <location>
        <begin position="9"/>
        <end position="227"/>
    </location>
</feature>
<proteinExistence type="predicted"/>
<dbReference type="EMBL" id="JQCR01000002">
    <property type="protein sequence ID" value="KGE20119.1"/>
    <property type="molecule type" value="Genomic_DNA"/>
</dbReference>
<dbReference type="Gene3D" id="3.20.100.30">
    <property type="entry name" value="VTC, catalytic tunnel domain"/>
    <property type="match status" value="1"/>
</dbReference>
<dbReference type="STRING" id="268407.PWYN_12860"/>
<reference evidence="2 3" key="1">
    <citation type="submission" date="2014-08" db="EMBL/GenBank/DDBJ databases">
        <authorList>
            <person name="den Bakker H.C."/>
        </authorList>
    </citation>
    <scope>NUCLEOTIDE SEQUENCE [LARGE SCALE GENOMIC DNA]</scope>
    <source>
        <strain evidence="2 3">DSM 18334</strain>
    </source>
</reference>
<reference evidence="2 3" key="2">
    <citation type="submission" date="2014-10" db="EMBL/GenBank/DDBJ databases">
        <title>Comparative genomics of the Paenibacillus odorifer group.</title>
        <authorList>
            <person name="Tsai Y.-C."/>
            <person name="Martin N."/>
            <person name="Korlach J."/>
            <person name="Wiedmann M."/>
        </authorList>
    </citation>
    <scope>NUCLEOTIDE SEQUENCE [LARGE SCALE GENOMIC DNA]</scope>
    <source>
        <strain evidence="2 3">DSM 18334</strain>
    </source>
</reference>
<dbReference type="Pfam" id="PF09359">
    <property type="entry name" value="VTC"/>
    <property type="match status" value="1"/>
</dbReference>
<comment type="caution">
    <text evidence="2">The sequence shown here is derived from an EMBL/GenBank/DDBJ whole genome shotgun (WGS) entry which is preliminary data.</text>
</comment>
<organism evidence="2 3">
    <name type="scientific">Paenibacillus wynnii</name>
    <dbReference type="NCBI Taxonomy" id="268407"/>
    <lineage>
        <taxon>Bacteria</taxon>
        <taxon>Bacillati</taxon>
        <taxon>Bacillota</taxon>
        <taxon>Bacilli</taxon>
        <taxon>Bacillales</taxon>
        <taxon>Paenibacillaceae</taxon>
        <taxon>Paenibacillus</taxon>
    </lineage>
</organism>
<dbReference type="OrthoDB" id="9784042at2"/>
<dbReference type="InterPro" id="IPR018966">
    <property type="entry name" value="VTC_domain"/>
</dbReference>
<name>A0A098MC44_9BACL</name>
<dbReference type="CDD" id="cd07750">
    <property type="entry name" value="PolyPPase_VTC_like"/>
    <property type="match status" value="1"/>
</dbReference>
<dbReference type="eggNOG" id="COG5036">
    <property type="taxonomic scope" value="Bacteria"/>
</dbReference>
<gene>
    <name evidence="2" type="ORF">PWYN_12860</name>
</gene>
<evidence type="ECO:0000313" key="3">
    <source>
        <dbReference type="Proteomes" id="UP000029734"/>
    </source>
</evidence>
<accession>A0A098MC44</accession>
<dbReference type="AlphaFoldDB" id="A0A098MC44"/>
<dbReference type="RefSeq" id="WP_036652039.1">
    <property type="nucleotide sequence ID" value="NZ_JQCR01000002.1"/>
</dbReference>